<evidence type="ECO:0008006" key="4">
    <source>
        <dbReference type="Google" id="ProtNLM"/>
    </source>
</evidence>
<evidence type="ECO:0000256" key="1">
    <source>
        <dbReference type="SAM" id="SignalP"/>
    </source>
</evidence>
<proteinExistence type="predicted"/>
<feature type="signal peptide" evidence="1">
    <location>
        <begin position="1"/>
        <end position="25"/>
    </location>
</feature>
<organism evidence="2 3">
    <name type="scientific">Megaselia scalaris</name>
    <name type="common">Humpbacked fly</name>
    <name type="synonym">Phora scalaris</name>
    <dbReference type="NCBI Taxonomy" id="36166"/>
    <lineage>
        <taxon>Eukaryota</taxon>
        <taxon>Metazoa</taxon>
        <taxon>Ecdysozoa</taxon>
        <taxon>Arthropoda</taxon>
        <taxon>Hexapoda</taxon>
        <taxon>Insecta</taxon>
        <taxon>Pterygota</taxon>
        <taxon>Neoptera</taxon>
        <taxon>Endopterygota</taxon>
        <taxon>Diptera</taxon>
        <taxon>Brachycera</taxon>
        <taxon>Muscomorpha</taxon>
        <taxon>Platypezoidea</taxon>
        <taxon>Phoridae</taxon>
        <taxon>Megaseliini</taxon>
        <taxon>Megaselia</taxon>
    </lineage>
</organism>
<feature type="chain" id="PRO_5004588656" description="Peptidase S1 domain-containing protein" evidence="1">
    <location>
        <begin position="26"/>
        <end position="72"/>
    </location>
</feature>
<name>T1H1E9_MEGSC</name>
<dbReference type="EMBL" id="CAQQ02037807">
    <property type="status" value="NOT_ANNOTATED_CDS"/>
    <property type="molecule type" value="Genomic_DNA"/>
</dbReference>
<protein>
    <recommendedName>
        <fullName evidence="4">Peptidase S1 domain-containing protein</fullName>
    </recommendedName>
</protein>
<evidence type="ECO:0000313" key="2">
    <source>
        <dbReference type="EnsemblMetazoa" id="MESCA010008-PA"/>
    </source>
</evidence>
<reference evidence="3" key="1">
    <citation type="submission" date="2013-02" db="EMBL/GenBank/DDBJ databases">
        <authorList>
            <person name="Hughes D."/>
        </authorList>
    </citation>
    <scope>NUCLEOTIDE SEQUENCE</scope>
    <source>
        <strain>Durham</strain>
        <strain evidence="3">NC isolate 2 -- Noor lab</strain>
    </source>
</reference>
<dbReference type="HOGENOM" id="CLU_2725118_0_0_1"/>
<reference evidence="2" key="2">
    <citation type="submission" date="2015-06" db="UniProtKB">
        <authorList>
            <consortium name="EnsemblMetazoa"/>
        </authorList>
    </citation>
    <scope>IDENTIFICATION</scope>
</reference>
<dbReference type="Proteomes" id="UP000015102">
    <property type="component" value="Unassembled WGS sequence"/>
</dbReference>
<keyword evidence="1" id="KW-0732">Signal</keyword>
<dbReference type="EMBL" id="CAQQ02037806">
    <property type="status" value="NOT_ANNOTATED_CDS"/>
    <property type="molecule type" value="Genomic_DNA"/>
</dbReference>
<keyword evidence="3" id="KW-1185">Reference proteome</keyword>
<dbReference type="EnsemblMetazoa" id="MESCA010008-RA">
    <property type="protein sequence ID" value="MESCA010008-PA"/>
    <property type="gene ID" value="MESCA010008"/>
</dbReference>
<accession>T1H1E9</accession>
<sequence>MRSSSASRLLSRGFLLILALCEVGSLDYNYKSQNYRQGAVVSNGEMCAGIGRKIFILYELLSKCLFCSKTIT</sequence>
<evidence type="ECO:0000313" key="3">
    <source>
        <dbReference type="Proteomes" id="UP000015102"/>
    </source>
</evidence>
<dbReference type="AlphaFoldDB" id="T1H1E9"/>